<dbReference type="InterPro" id="IPR018575">
    <property type="entry name" value="Restrct_endonuc_II_Eco29kI"/>
</dbReference>
<dbReference type="RefSeq" id="WP_368572303.1">
    <property type="nucleotide sequence ID" value="NZ_JBDLOU010000003.1"/>
</dbReference>
<proteinExistence type="predicted"/>
<organism evidence="2 3">
    <name type="scientific">Mycolicibacterium porcinum</name>
    <dbReference type="NCBI Taxonomy" id="39693"/>
    <lineage>
        <taxon>Bacteria</taxon>
        <taxon>Bacillati</taxon>
        <taxon>Actinomycetota</taxon>
        <taxon>Actinomycetes</taxon>
        <taxon>Mycobacteriales</taxon>
        <taxon>Mycobacteriaceae</taxon>
        <taxon>Mycolicibacterium</taxon>
    </lineage>
</organism>
<protein>
    <submittedName>
        <fullName evidence="2">Eco29kI family restriction endonuclease</fullName>
        <ecNumber evidence="2">3.1.21.-</ecNumber>
    </submittedName>
</protein>
<accession>A0ABV3V6S6</accession>
<keyword evidence="2" id="KW-0540">Nuclease</keyword>
<comment type="caution">
    <text evidence="2">The sequence shown here is derived from an EMBL/GenBank/DDBJ whole genome shotgun (WGS) entry which is preliminary data.</text>
</comment>
<dbReference type="EMBL" id="JBDLOU010000003">
    <property type="protein sequence ID" value="MEX3736980.1"/>
    <property type="molecule type" value="Genomic_DNA"/>
</dbReference>
<feature type="region of interest" description="Disordered" evidence="1">
    <location>
        <begin position="202"/>
        <end position="221"/>
    </location>
</feature>
<dbReference type="Pfam" id="PF09517">
    <property type="entry name" value="RE_Eco29kI"/>
    <property type="match status" value="1"/>
</dbReference>
<sequence>MPPTLKDQVDALLARIETVIADAEAVKGRRVSPEQRDSLVEKSRELKRALDASVYPHPLPSAVFDPSNTRLFGRFAAIALAAQDRVALADVEHVYGSGVYALYYTGNFAQYGAVSKTQTPLYVGKAQPSEGAVLTVEQGTALTSRLLEHRRSITYANNLDVSDFECRYLVIAAGWETPAELELIRYFCPLWNEGIGPVHGLGKHGDSPTTRANGRSPWDTLHPGRPWAANTKQDQMTPAAIKAAIAAHLAAHKPVKTRQAVIDAYVDMLSTPP</sequence>
<keyword evidence="2" id="KW-0378">Hydrolase</keyword>
<name>A0ABV3V6S6_9MYCO</name>
<dbReference type="Proteomes" id="UP001558474">
    <property type="component" value="Unassembled WGS sequence"/>
</dbReference>
<dbReference type="GO" id="GO:0016787">
    <property type="term" value="F:hydrolase activity"/>
    <property type="evidence" value="ECO:0007669"/>
    <property type="project" value="UniProtKB-KW"/>
</dbReference>
<dbReference type="GO" id="GO:0004519">
    <property type="term" value="F:endonuclease activity"/>
    <property type="evidence" value="ECO:0007669"/>
    <property type="project" value="UniProtKB-KW"/>
</dbReference>
<keyword evidence="2" id="KW-0255">Endonuclease</keyword>
<evidence type="ECO:0000313" key="3">
    <source>
        <dbReference type="Proteomes" id="UP001558474"/>
    </source>
</evidence>
<evidence type="ECO:0000256" key="1">
    <source>
        <dbReference type="SAM" id="MobiDB-lite"/>
    </source>
</evidence>
<evidence type="ECO:0000313" key="2">
    <source>
        <dbReference type="EMBL" id="MEX3736980.1"/>
    </source>
</evidence>
<gene>
    <name evidence="2" type="ORF">ABFW12_01890</name>
</gene>
<keyword evidence="3" id="KW-1185">Reference proteome</keyword>
<dbReference type="EC" id="3.1.21.-" evidence="2"/>
<reference evidence="2 3" key="1">
    <citation type="submission" date="2024-04" db="EMBL/GenBank/DDBJ databases">
        <title>Genomic Markers of Mycobacteria.</title>
        <authorList>
            <person name="Soliman M.S."/>
            <person name="Elkholy A."/>
            <person name="Soliman N.S."/>
            <person name="Abbas A."/>
            <person name="Khayrat S."/>
            <person name="Shawky S."/>
        </authorList>
    </citation>
    <scope>NUCLEOTIDE SEQUENCE [LARGE SCALE GENOMIC DNA]</scope>
    <source>
        <strain evidence="2 3">Egy-CU-AM5</strain>
    </source>
</reference>